<reference evidence="2 3" key="1">
    <citation type="submission" date="2019-03" db="EMBL/GenBank/DDBJ databases">
        <title>Genomic Encyclopedia of Type Strains, Phase IV (KMG-IV): sequencing the most valuable type-strain genomes for metagenomic binning, comparative biology and taxonomic classification.</title>
        <authorList>
            <person name="Goeker M."/>
        </authorList>
    </citation>
    <scope>NUCLEOTIDE SEQUENCE [LARGE SCALE GENOMIC DNA]</scope>
    <source>
        <strain evidence="2 3">DSM 45934</strain>
    </source>
</reference>
<dbReference type="InterPro" id="IPR021741">
    <property type="entry name" value="DUF3311"/>
</dbReference>
<keyword evidence="3" id="KW-1185">Reference proteome</keyword>
<feature type="transmembrane region" description="Helical" evidence="1">
    <location>
        <begin position="21"/>
        <end position="41"/>
    </location>
</feature>
<dbReference type="EMBL" id="SLWS01000001">
    <property type="protein sequence ID" value="TCO64762.1"/>
    <property type="molecule type" value="Genomic_DNA"/>
</dbReference>
<dbReference type="Pfam" id="PF11755">
    <property type="entry name" value="DUF3311"/>
    <property type="match status" value="1"/>
</dbReference>
<dbReference type="AlphaFoldDB" id="A0A4R2JZM9"/>
<evidence type="ECO:0000256" key="1">
    <source>
        <dbReference type="SAM" id="Phobius"/>
    </source>
</evidence>
<name>A0A4R2JZM9_9PSEU</name>
<evidence type="ECO:0000313" key="3">
    <source>
        <dbReference type="Proteomes" id="UP000295680"/>
    </source>
</evidence>
<comment type="caution">
    <text evidence="2">The sequence shown here is derived from an EMBL/GenBank/DDBJ whole genome shotgun (WGS) entry which is preliminary data.</text>
</comment>
<proteinExistence type="predicted"/>
<dbReference type="Proteomes" id="UP000295680">
    <property type="component" value="Unassembled WGS sequence"/>
</dbReference>
<sequence length="80" mass="8822">MSDDSPGGRAGSGLRWSNWNLLLLVPLAILITPLTNFRGPALLGMPFFYWSQLAFVIVGVVCVAVVFVKTKDRRDEGQDK</sequence>
<feature type="transmembrane region" description="Helical" evidence="1">
    <location>
        <begin position="47"/>
        <end position="68"/>
    </location>
</feature>
<gene>
    <name evidence="2" type="ORF">EV192_101544</name>
</gene>
<evidence type="ECO:0000313" key="2">
    <source>
        <dbReference type="EMBL" id="TCO64762.1"/>
    </source>
</evidence>
<organism evidence="2 3">
    <name type="scientific">Actinocrispum wychmicini</name>
    <dbReference type="NCBI Taxonomy" id="1213861"/>
    <lineage>
        <taxon>Bacteria</taxon>
        <taxon>Bacillati</taxon>
        <taxon>Actinomycetota</taxon>
        <taxon>Actinomycetes</taxon>
        <taxon>Pseudonocardiales</taxon>
        <taxon>Pseudonocardiaceae</taxon>
        <taxon>Actinocrispum</taxon>
    </lineage>
</organism>
<keyword evidence="1" id="KW-0812">Transmembrane</keyword>
<dbReference type="RefSeq" id="WP_132110707.1">
    <property type="nucleotide sequence ID" value="NZ_SLWS01000001.1"/>
</dbReference>
<keyword evidence="1" id="KW-0472">Membrane</keyword>
<accession>A0A4R2JZM9</accession>
<keyword evidence="1" id="KW-1133">Transmembrane helix</keyword>
<protein>
    <submittedName>
        <fullName evidence="2">Uncharacterized protein DUF3311</fullName>
    </submittedName>
</protein>